<dbReference type="Proteomes" id="UP000761264">
    <property type="component" value="Unassembled WGS sequence"/>
</dbReference>
<dbReference type="GO" id="GO:0016491">
    <property type="term" value="F:oxidoreductase activity"/>
    <property type="evidence" value="ECO:0007669"/>
    <property type="project" value="UniProtKB-KW"/>
</dbReference>
<gene>
    <name evidence="3" type="ORF">HBA54_22195</name>
</gene>
<sequence length="432" mass="46365">MVQTQEEVHWNVTAGAAVETELLRSSVNVDVAIVGGGLTGCRTALGLAEEGTSVALLDSKAIGWGASGRSGGQCNPIWRETPRQLADRYGGAQAERLVATTLSAADDLFNDIRAFDIDCDPVQAGWLQAAHCRSARRKLERLGAAWSDAGARIDMLEGAGVASASGSGEYEFALLHRSGGHVQPLSLTRGFARAAQKRGARIFRDSPVTRMERQGRKWVIATPEGSVTSDTVVLTTNAYSNGLWPGLQRTFYPMVSIALATAPLSPELQTSVLPGQVTISDTRLAIYFARYDRDGRLIFGCIGSADKVGTLGGKRRLQEGLHTVFPQLRDIGIERTWAGRIAVTPEMIPHLHAPEPGVLAALGFSGRGIAMTSVMGRSLVSKVLGRNDEDLPFPVTPIKPIPLHGVVKTFIPFAAPAMTCKDKFDKLRDRGK</sequence>
<accession>A0A967F1F6</accession>
<proteinExistence type="predicted"/>
<dbReference type="InterPro" id="IPR006076">
    <property type="entry name" value="FAD-dep_OxRdtase"/>
</dbReference>
<dbReference type="Pfam" id="PF01266">
    <property type="entry name" value="DAO"/>
    <property type="match status" value="1"/>
</dbReference>
<evidence type="ECO:0000313" key="4">
    <source>
        <dbReference type="Proteomes" id="UP000761264"/>
    </source>
</evidence>
<keyword evidence="4" id="KW-1185">Reference proteome</keyword>
<reference evidence="3" key="1">
    <citation type="submission" date="2020-03" db="EMBL/GenBank/DDBJ databases">
        <title>Genome of Pelagibius litoralis DSM 21314T.</title>
        <authorList>
            <person name="Wang G."/>
        </authorList>
    </citation>
    <scope>NUCLEOTIDE SEQUENCE</scope>
    <source>
        <strain evidence="3">DSM 21314</strain>
    </source>
</reference>
<comment type="caution">
    <text evidence="3">The sequence shown here is derived from an EMBL/GenBank/DDBJ whole genome shotgun (WGS) entry which is preliminary data.</text>
</comment>
<feature type="domain" description="FAD dependent oxidoreductase" evidence="2">
    <location>
        <begin position="30"/>
        <end position="379"/>
    </location>
</feature>
<dbReference type="Gene3D" id="3.30.9.10">
    <property type="entry name" value="D-Amino Acid Oxidase, subunit A, domain 2"/>
    <property type="match status" value="1"/>
</dbReference>
<organism evidence="3 4">
    <name type="scientific">Pelagibius litoralis</name>
    <dbReference type="NCBI Taxonomy" id="374515"/>
    <lineage>
        <taxon>Bacteria</taxon>
        <taxon>Pseudomonadati</taxon>
        <taxon>Pseudomonadota</taxon>
        <taxon>Alphaproteobacteria</taxon>
        <taxon>Rhodospirillales</taxon>
        <taxon>Rhodovibrionaceae</taxon>
        <taxon>Pelagibius</taxon>
    </lineage>
</organism>
<dbReference type="AlphaFoldDB" id="A0A967F1F6"/>
<dbReference type="Gene3D" id="3.50.50.60">
    <property type="entry name" value="FAD/NAD(P)-binding domain"/>
    <property type="match status" value="1"/>
</dbReference>
<dbReference type="PANTHER" id="PTHR13847:SF281">
    <property type="entry name" value="FAD DEPENDENT OXIDOREDUCTASE DOMAIN-CONTAINING PROTEIN"/>
    <property type="match status" value="1"/>
</dbReference>
<dbReference type="SUPFAM" id="SSF51905">
    <property type="entry name" value="FAD/NAD(P)-binding domain"/>
    <property type="match status" value="1"/>
</dbReference>
<dbReference type="PANTHER" id="PTHR13847">
    <property type="entry name" value="SARCOSINE DEHYDROGENASE-RELATED"/>
    <property type="match status" value="1"/>
</dbReference>
<dbReference type="EMBL" id="JAAQPH010000021">
    <property type="protein sequence ID" value="NIA71315.1"/>
    <property type="molecule type" value="Genomic_DNA"/>
</dbReference>
<evidence type="ECO:0000256" key="1">
    <source>
        <dbReference type="ARBA" id="ARBA00023002"/>
    </source>
</evidence>
<evidence type="ECO:0000313" key="3">
    <source>
        <dbReference type="EMBL" id="NIA71315.1"/>
    </source>
</evidence>
<dbReference type="GO" id="GO:0005737">
    <property type="term" value="C:cytoplasm"/>
    <property type="evidence" value="ECO:0007669"/>
    <property type="project" value="TreeGrafter"/>
</dbReference>
<name>A0A967F1F6_9PROT</name>
<dbReference type="InterPro" id="IPR036188">
    <property type="entry name" value="FAD/NAD-bd_sf"/>
</dbReference>
<keyword evidence="1" id="KW-0560">Oxidoreductase</keyword>
<dbReference type="RefSeq" id="WP_167228827.1">
    <property type="nucleotide sequence ID" value="NZ_JAAQPH010000021.1"/>
</dbReference>
<evidence type="ECO:0000259" key="2">
    <source>
        <dbReference type="Pfam" id="PF01266"/>
    </source>
</evidence>
<protein>
    <submittedName>
        <fullName evidence="3">FAD-binding oxidoreductase</fullName>
    </submittedName>
</protein>